<protein>
    <submittedName>
        <fullName evidence="1">Uncharacterized protein</fullName>
    </submittedName>
</protein>
<evidence type="ECO:0000313" key="1">
    <source>
        <dbReference type="EMBL" id="KAJ8383217.1"/>
    </source>
</evidence>
<dbReference type="OrthoDB" id="8961482at2759"/>
<proteinExistence type="predicted"/>
<gene>
    <name evidence="1" type="ORF">SKAU_G00039950</name>
</gene>
<dbReference type="EMBL" id="JAINUF010000001">
    <property type="protein sequence ID" value="KAJ8383217.1"/>
    <property type="molecule type" value="Genomic_DNA"/>
</dbReference>
<name>A0A9Q1JHL4_SYNKA</name>
<organism evidence="1 2">
    <name type="scientific">Synaphobranchus kaupii</name>
    <name type="common">Kaup's arrowtooth eel</name>
    <dbReference type="NCBI Taxonomy" id="118154"/>
    <lineage>
        <taxon>Eukaryota</taxon>
        <taxon>Metazoa</taxon>
        <taxon>Chordata</taxon>
        <taxon>Craniata</taxon>
        <taxon>Vertebrata</taxon>
        <taxon>Euteleostomi</taxon>
        <taxon>Actinopterygii</taxon>
        <taxon>Neopterygii</taxon>
        <taxon>Teleostei</taxon>
        <taxon>Anguilliformes</taxon>
        <taxon>Synaphobranchidae</taxon>
        <taxon>Synaphobranchus</taxon>
    </lineage>
</organism>
<keyword evidence="2" id="KW-1185">Reference proteome</keyword>
<sequence>MNLKHQNSESYSEAIGNYVQHRTNLSTGKKRSEKMSGGEVVCAGWLRKSPPEKKLRRYHSVCLIRRPDNLVSLPRDLILGPELEFGCHFRRPYLLLLAVIDWVSSYRGGTDTFPKFGPELYLDFVLINEPDLAQAERVVSAEGNWNWKRLKEC</sequence>
<reference evidence="1" key="1">
    <citation type="journal article" date="2023" name="Science">
        <title>Genome structures resolve the early diversification of teleost fishes.</title>
        <authorList>
            <person name="Parey E."/>
            <person name="Louis A."/>
            <person name="Montfort J."/>
            <person name="Bouchez O."/>
            <person name="Roques C."/>
            <person name="Iampietro C."/>
            <person name="Lluch J."/>
            <person name="Castinel A."/>
            <person name="Donnadieu C."/>
            <person name="Desvignes T."/>
            <person name="Floi Bucao C."/>
            <person name="Jouanno E."/>
            <person name="Wen M."/>
            <person name="Mejri S."/>
            <person name="Dirks R."/>
            <person name="Jansen H."/>
            <person name="Henkel C."/>
            <person name="Chen W.J."/>
            <person name="Zahm M."/>
            <person name="Cabau C."/>
            <person name="Klopp C."/>
            <person name="Thompson A.W."/>
            <person name="Robinson-Rechavi M."/>
            <person name="Braasch I."/>
            <person name="Lecointre G."/>
            <person name="Bobe J."/>
            <person name="Postlethwait J.H."/>
            <person name="Berthelot C."/>
            <person name="Roest Crollius H."/>
            <person name="Guiguen Y."/>
        </authorList>
    </citation>
    <scope>NUCLEOTIDE SEQUENCE</scope>
    <source>
        <strain evidence="1">WJC10195</strain>
    </source>
</reference>
<dbReference type="AlphaFoldDB" id="A0A9Q1JHL4"/>
<accession>A0A9Q1JHL4</accession>
<evidence type="ECO:0000313" key="2">
    <source>
        <dbReference type="Proteomes" id="UP001152622"/>
    </source>
</evidence>
<dbReference type="Proteomes" id="UP001152622">
    <property type="component" value="Chromosome 1"/>
</dbReference>
<comment type="caution">
    <text evidence="1">The sequence shown here is derived from an EMBL/GenBank/DDBJ whole genome shotgun (WGS) entry which is preliminary data.</text>
</comment>